<organism evidence="1 2">
    <name type="scientific">Patagioenas fasciata monilis</name>
    <dbReference type="NCBI Taxonomy" id="372326"/>
    <lineage>
        <taxon>Eukaryota</taxon>
        <taxon>Metazoa</taxon>
        <taxon>Chordata</taxon>
        <taxon>Craniata</taxon>
        <taxon>Vertebrata</taxon>
        <taxon>Euteleostomi</taxon>
        <taxon>Archelosauria</taxon>
        <taxon>Archosauria</taxon>
        <taxon>Dinosauria</taxon>
        <taxon>Saurischia</taxon>
        <taxon>Theropoda</taxon>
        <taxon>Coelurosauria</taxon>
        <taxon>Aves</taxon>
        <taxon>Neognathae</taxon>
        <taxon>Neoaves</taxon>
        <taxon>Columbimorphae</taxon>
        <taxon>Columbiformes</taxon>
        <taxon>Columbidae</taxon>
        <taxon>Patagioenas</taxon>
    </lineage>
</organism>
<evidence type="ECO:0000313" key="1">
    <source>
        <dbReference type="EMBL" id="OPJ82818.1"/>
    </source>
</evidence>
<accession>A0A1V4KEG5</accession>
<keyword evidence="2" id="KW-1185">Reference proteome</keyword>
<dbReference type="Proteomes" id="UP000190648">
    <property type="component" value="Unassembled WGS sequence"/>
</dbReference>
<dbReference type="EMBL" id="LSYS01003385">
    <property type="protein sequence ID" value="OPJ82818.1"/>
    <property type="molecule type" value="Genomic_DNA"/>
</dbReference>
<sequence length="147" mass="16478">MWASGAIHQGRISSPYPSNLEWLNHSTPADHRVFLMQPAWCQLTWPGSKVVADASSNETAEATQGAKRSESLTIMAQKFPVNIWRGQTGDIAFPHYPCPYPKAFTVSLSQAVRSHKEETYGLDICCSEDRIAYCNTPRLLWVTVCMM</sequence>
<evidence type="ECO:0000313" key="2">
    <source>
        <dbReference type="Proteomes" id="UP000190648"/>
    </source>
</evidence>
<name>A0A1V4KEG5_PATFA</name>
<reference evidence="1 2" key="1">
    <citation type="submission" date="2016-02" db="EMBL/GenBank/DDBJ databases">
        <title>Band-tailed pigeon sequencing and assembly.</title>
        <authorList>
            <person name="Soares A.E."/>
            <person name="Novak B.J."/>
            <person name="Rice E.S."/>
            <person name="O'Connell B."/>
            <person name="Chang D."/>
            <person name="Weber S."/>
            <person name="Shapiro B."/>
        </authorList>
    </citation>
    <scope>NUCLEOTIDE SEQUENCE [LARGE SCALE GENOMIC DNA]</scope>
    <source>
        <strain evidence="1">BTP2013</strain>
        <tissue evidence="1">Blood</tissue>
    </source>
</reference>
<protein>
    <submittedName>
        <fullName evidence="1">Uncharacterized protein</fullName>
    </submittedName>
</protein>
<gene>
    <name evidence="1" type="ORF">AV530_010303</name>
</gene>
<proteinExistence type="predicted"/>
<dbReference type="AlphaFoldDB" id="A0A1V4KEG5"/>
<comment type="caution">
    <text evidence="1">The sequence shown here is derived from an EMBL/GenBank/DDBJ whole genome shotgun (WGS) entry which is preliminary data.</text>
</comment>